<dbReference type="AlphaFoldDB" id="A0A1V9V8Q8"/>
<dbReference type="Gene3D" id="6.10.280.50">
    <property type="match status" value="1"/>
</dbReference>
<dbReference type="Proteomes" id="UP000192599">
    <property type="component" value="Unassembled WGS sequence"/>
</dbReference>
<reference evidence="1 2" key="1">
    <citation type="submission" date="2017-04" db="EMBL/GenBank/DDBJ databases">
        <title>Accumulation and expression of multiple antibiotic resistance genes in Arcobacter cryaerophilus that thrives in sewage.</title>
        <authorList>
            <person name="Millar J.A."/>
            <person name="Raghavan R."/>
        </authorList>
    </citation>
    <scope>NUCLEOTIDE SEQUENCE [LARGE SCALE GENOMIC DNA]</scope>
    <source>
        <strain evidence="1 2">AZT-1</strain>
    </source>
</reference>
<dbReference type="InterPro" id="IPR038444">
    <property type="entry name" value="DUF465_sf"/>
</dbReference>
<gene>
    <name evidence="1" type="ORF">AS859_11630</name>
</gene>
<dbReference type="Pfam" id="PF04325">
    <property type="entry name" value="DUF465"/>
    <property type="match status" value="1"/>
</dbReference>
<organism evidence="1 2">
    <name type="scientific">Aliarcobacter cryaerophilus</name>
    <dbReference type="NCBI Taxonomy" id="28198"/>
    <lineage>
        <taxon>Bacteria</taxon>
        <taxon>Pseudomonadati</taxon>
        <taxon>Campylobacterota</taxon>
        <taxon>Epsilonproteobacteria</taxon>
        <taxon>Campylobacterales</taxon>
        <taxon>Arcobacteraceae</taxon>
        <taxon>Aliarcobacter</taxon>
    </lineage>
</organism>
<name>A0A1V9V8Q8_9BACT</name>
<proteinExistence type="predicted"/>
<dbReference type="EMBL" id="LNTC01000445">
    <property type="protein sequence ID" value="OQR40477.1"/>
    <property type="molecule type" value="Genomic_DNA"/>
</dbReference>
<evidence type="ECO:0008006" key="3">
    <source>
        <dbReference type="Google" id="ProtNLM"/>
    </source>
</evidence>
<dbReference type="InterPro" id="IPR007420">
    <property type="entry name" value="DUF465"/>
</dbReference>
<accession>A0A1V9V8Q8</accession>
<evidence type="ECO:0000313" key="1">
    <source>
        <dbReference type="EMBL" id="OQR40477.1"/>
    </source>
</evidence>
<evidence type="ECO:0000313" key="2">
    <source>
        <dbReference type="Proteomes" id="UP000192599"/>
    </source>
</evidence>
<protein>
    <recommendedName>
        <fullName evidence="3">DUF465 domain-containing protein</fullName>
    </recommendedName>
</protein>
<sequence length="69" mass="8295">MFHEYRDLITELKQKDAHFTKLFDKHNALDDEIVELEKTHADQFAIEAKKKEKLKLKDEIYAVLIKHKN</sequence>
<comment type="caution">
    <text evidence="1">The sequence shown here is derived from an EMBL/GenBank/DDBJ whole genome shotgun (WGS) entry which is preliminary data.</text>
</comment>